<dbReference type="AlphaFoldDB" id="A0A415S8K6"/>
<sequence length="161" mass="18910">MTGLFNRKYLTYYLEKNRKKLWEKPTSVFIIDIDYFKKYNDHYGHVQGDSAINEVADILRNSVRKNDTVIRYGGEEMVMFISGIRPDAALRTADEIQKKLSEKSIEHKYSDISDKLTVSMGIYNTEYAGQDIYSLIDKADIALYRAKEKGRNRYEVYTEEY</sequence>
<dbReference type="SUPFAM" id="SSF55073">
    <property type="entry name" value="Nucleotide cyclase"/>
    <property type="match status" value="1"/>
</dbReference>
<dbReference type="PROSITE" id="PS50887">
    <property type="entry name" value="GGDEF"/>
    <property type="match status" value="1"/>
</dbReference>
<evidence type="ECO:0000313" key="2">
    <source>
        <dbReference type="EMBL" id="RHM74482.1"/>
    </source>
</evidence>
<dbReference type="PANTHER" id="PTHR45138">
    <property type="entry name" value="REGULATORY COMPONENTS OF SENSORY TRANSDUCTION SYSTEM"/>
    <property type="match status" value="1"/>
</dbReference>
<dbReference type="Gene3D" id="3.30.70.270">
    <property type="match status" value="1"/>
</dbReference>
<comment type="caution">
    <text evidence="2">The sequence shown here is derived from an EMBL/GenBank/DDBJ whole genome shotgun (WGS) entry which is preliminary data.</text>
</comment>
<dbReference type="GO" id="GO:1902201">
    <property type="term" value="P:negative regulation of bacterial-type flagellum-dependent cell motility"/>
    <property type="evidence" value="ECO:0007669"/>
    <property type="project" value="TreeGrafter"/>
</dbReference>
<gene>
    <name evidence="2" type="ORF">DWZ50_11380</name>
</gene>
<dbReference type="SMART" id="SM00267">
    <property type="entry name" value="GGDEF"/>
    <property type="match status" value="1"/>
</dbReference>
<dbReference type="CDD" id="cd01949">
    <property type="entry name" value="GGDEF"/>
    <property type="match status" value="1"/>
</dbReference>
<dbReference type="InterPro" id="IPR050469">
    <property type="entry name" value="Diguanylate_Cyclase"/>
</dbReference>
<dbReference type="InterPro" id="IPR029787">
    <property type="entry name" value="Nucleotide_cyclase"/>
</dbReference>
<dbReference type="NCBIfam" id="TIGR00254">
    <property type="entry name" value="GGDEF"/>
    <property type="match status" value="1"/>
</dbReference>
<dbReference type="Pfam" id="PF00990">
    <property type="entry name" value="GGDEF"/>
    <property type="match status" value="1"/>
</dbReference>
<accession>A0A415S8K6</accession>
<dbReference type="InterPro" id="IPR043128">
    <property type="entry name" value="Rev_trsase/Diguanyl_cyclase"/>
</dbReference>
<reference evidence="2 3" key="1">
    <citation type="submission" date="2018-08" db="EMBL/GenBank/DDBJ databases">
        <title>A genome reference for cultivated species of the human gut microbiota.</title>
        <authorList>
            <person name="Zou Y."/>
            <person name="Xue W."/>
            <person name="Luo G."/>
        </authorList>
    </citation>
    <scope>NUCLEOTIDE SEQUENCE [LARGE SCALE GENOMIC DNA]</scope>
    <source>
        <strain evidence="2 3">AF33-12</strain>
    </source>
</reference>
<evidence type="ECO:0000313" key="3">
    <source>
        <dbReference type="Proteomes" id="UP000285610"/>
    </source>
</evidence>
<dbReference type="FunFam" id="3.30.70.270:FF:000001">
    <property type="entry name" value="Diguanylate cyclase domain protein"/>
    <property type="match status" value="1"/>
</dbReference>
<dbReference type="EMBL" id="QRQE01000027">
    <property type="protein sequence ID" value="RHM74482.1"/>
    <property type="molecule type" value="Genomic_DNA"/>
</dbReference>
<dbReference type="GO" id="GO:0052621">
    <property type="term" value="F:diguanylate cyclase activity"/>
    <property type="evidence" value="ECO:0007669"/>
    <property type="project" value="TreeGrafter"/>
</dbReference>
<dbReference type="PANTHER" id="PTHR45138:SF9">
    <property type="entry name" value="DIGUANYLATE CYCLASE DGCM-RELATED"/>
    <property type="match status" value="1"/>
</dbReference>
<evidence type="ECO:0000259" key="1">
    <source>
        <dbReference type="PROSITE" id="PS50887"/>
    </source>
</evidence>
<dbReference type="GO" id="GO:0005886">
    <property type="term" value="C:plasma membrane"/>
    <property type="evidence" value="ECO:0007669"/>
    <property type="project" value="TreeGrafter"/>
</dbReference>
<protein>
    <submittedName>
        <fullName evidence="2">GGDEF domain-containing protein</fullName>
    </submittedName>
</protein>
<organism evidence="2 3">
    <name type="scientific">Mediterraneibacter gnavus</name>
    <name type="common">Ruminococcus gnavus</name>
    <dbReference type="NCBI Taxonomy" id="33038"/>
    <lineage>
        <taxon>Bacteria</taxon>
        <taxon>Bacillati</taxon>
        <taxon>Bacillota</taxon>
        <taxon>Clostridia</taxon>
        <taxon>Lachnospirales</taxon>
        <taxon>Lachnospiraceae</taxon>
        <taxon>Mediterraneibacter</taxon>
    </lineage>
</organism>
<feature type="domain" description="GGDEF" evidence="1">
    <location>
        <begin position="24"/>
        <end position="159"/>
    </location>
</feature>
<dbReference type="InterPro" id="IPR000160">
    <property type="entry name" value="GGDEF_dom"/>
</dbReference>
<dbReference type="Proteomes" id="UP000285610">
    <property type="component" value="Unassembled WGS sequence"/>
</dbReference>
<dbReference type="GO" id="GO:0043709">
    <property type="term" value="P:cell adhesion involved in single-species biofilm formation"/>
    <property type="evidence" value="ECO:0007669"/>
    <property type="project" value="TreeGrafter"/>
</dbReference>
<name>A0A415S8K6_MEDGN</name>
<proteinExistence type="predicted"/>